<comment type="subcellular location">
    <subcellularLocation>
        <location evidence="1">Membrane</location>
        <topology evidence="1">Multi-pass membrane protein</topology>
    </subcellularLocation>
</comment>
<dbReference type="InterPro" id="IPR050391">
    <property type="entry name" value="Mito_Metabolite_Transporter"/>
</dbReference>
<keyword evidence="4 8" id="KW-0812">Transmembrane</keyword>
<accession>L8GJ96</accession>
<keyword evidence="3 9" id="KW-0813">Transport</keyword>
<dbReference type="RefSeq" id="XP_004334937.1">
    <property type="nucleotide sequence ID" value="XM_004334889.1"/>
</dbReference>
<dbReference type="Pfam" id="PF00153">
    <property type="entry name" value="Mito_carr"/>
    <property type="match status" value="1"/>
</dbReference>
<reference evidence="10 11" key="1">
    <citation type="journal article" date="2013" name="Genome Biol.">
        <title>Genome of Acanthamoeba castellanii highlights extensive lateral gene transfer and early evolution of tyrosine kinase signaling.</title>
        <authorList>
            <person name="Clarke M."/>
            <person name="Lohan A.J."/>
            <person name="Liu B."/>
            <person name="Lagkouvardos I."/>
            <person name="Roy S."/>
            <person name="Zafar N."/>
            <person name="Bertelli C."/>
            <person name="Schilde C."/>
            <person name="Kianianmomeni A."/>
            <person name="Burglin T.R."/>
            <person name="Frech C."/>
            <person name="Turcotte B."/>
            <person name="Kopec K.O."/>
            <person name="Synnott J.M."/>
            <person name="Choo C."/>
            <person name="Paponov I."/>
            <person name="Finkler A."/>
            <person name="Soon Heng Tan C."/>
            <person name="Hutchins A.P."/>
            <person name="Weinmeier T."/>
            <person name="Rattei T."/>
            <person name="Chu J.S."/>
            <person name="Gimenez G."/>
            <person name="Irimia M."/>
            <person name="Rigden D.J."/>
            <person name="Fitzpatrick D.A."/>
            <person name="Lorenzo-Morales J."/>
            <person name="Bateman A."/>
            <person name="Chiu C.H."/>
            <person name="Tang P."/>
            <person name="Hegemann P."/>
            <person name="Fromm H."/>
            <person name="Raoult D."/>
            <person name="Greub G."/>
            <person name="Miranda-Saavedra D."/>
            <person name="Chen N."/>
            <person name="Nash P."/>
            <person name="Ginger M.L."/>
            <person name="Horn M."/>
            <person name="Schaap P."/>
            <person name="Caler L."/>
            <person name="Loftus B."/>
        </authorList>
    </citation>
    <scope>NUCLEOTIDE SEQUENCE [LARGE SCALE GENOMIC DNA]</scope>
    <source>
        <strain evidence="10 11">Neff</strain>
    </source>
</reference>
<dbReference type="PROSITE" id="PS50920">
    <property type="entry name" value="SOLCAR"/>
    <property type="match status" value="1"/>
</dbReference>
<dbReference type="VEuPathDB" id="AmoebaDB:ACA1_095740"/>
<evidence type="ECO:0000256" key="7">
    <source>
        <dbReference type="ARBA" id="ARBA00023136"/>
    </source>
</evidence>
<keyword evidence="11" id="KW-1185">Reference proteome</keyword>
<evidence type="ECO:0000313" key="11">
    <source>
        <dbReference type="Proteomes" id="UP000011083"/>
    </source>
</evidence>
<keyword evidence="5" id="KW-0677">Repeat</keyword>
<evidence type="ECO:0000256" key="8">
    <source>
        <dbReference type="PROSITE-ProRule" id="PRU00282"/>
    </source>
</evidence>
<comment type="similarity">
    <text evidence="2 9">Belongs to the mitochondrial carrier (TC 2.A.29) family.</text>
</comment>
<dbReference type="KEGG" id="acan:ACA1_095740"/>
<evidence type="ECO:0000256" key="4">
    <source>
        <dbReference type="ARBA" id="ARBA00022692"/>
    </source>
</evidence>
<organism evidence="10 11">
    <name type="scientific">Acanthamoeba castellanii (strain ATCC 30010 / Neff)</name>
    <dbReference type="NCBI Taxonomy" id="1257118"/>
    <lineage>
        <taxon>Eukaryota</taxon>
        <taxon>Amoebozoa</taxon>
        <taxon>Discosea</taxon>
        <taxon>Longamoebia</taxon>
        <taxon>Centramoebida</taxon>
        <taxon>Acanthamoebidae</taxon>
        <taxon>Acanthamoeba</taxon>
    </lineage>
</organism>
<sequence>MIAGLVAAAVTSPVDVVKTRVMNQPVVEGRPALYQSTADCFVKTVRAEGLRGLYKGFIPNWIRIGPHTIITFLVYERLRLWSGLRPF</sequence>
<name>L8GJ96_ACACF</name>
<gene>
    <name evidence="10" type="ORF">ACA1_095740</name>
</gene>
<dbReference type="InterPro" id="IPR018108">
    <property type="entry name" value="MCP_transmembrane"/>
</dbReference>
<dbReference type="SUPFAM" id="SSF103506">
    <property type="entry name" value="Mitochondrial carrier"/>
    <property type="match status" value="1"/>
</dbReference>
<dbReference type="OrthoDB" id="434783at2759"/>
<keyword evidence="7 8" id="KW-0472">Membrane</keyword>
<dbReference type="OMA" id="PNWIRIG"/>
<dbReference type="InterPro" id="IPR023395">
    <property type="entry name" value="MCP_dom_sf"/>
</dbReference>
<dbReference type="GO" id="GO:0016020">
    <property type="term" value="C:membrane"/>
    <property type="evidence" value="ECO:0007669"/>
    <property type="project" value="UniProtKB-SubCell"/>
</dbReference>
<keyword evidence="6" id="KW-1133">Transmembrane helix</keyword>
<evidence type="ECO:0000313" key="10">
    <source>
        <dbReference type="EMBL" id="ELR12924.1"/>
    </source>
</evidence>
<evidence type="ECO:0000256" key="6">
    <source>
        <dbReference type="ARBA" id="ARBA00022989"/>
    </source>
</evidence>
<evidence type="ECO:0000256" key="1">
    <source>
        <dbReference type="ARBA" id="ARBA00004141"/>
    </source>
</evidence>
<proteinExistence type="inferred from homology"/>
<dbReference type="EMBL" id="KB008103">
    <property type="protein sequence ID" value="ELR12924.1"/>
    <property type="molecule type" value="Genomic_DNA"/>
</dbReference>
<dbReference type="PANTHER" id="PTHR45618">
    <property type="entry name" value="MITOCHONDRIAL DICARBOXYLATE CARRIER-RELATED"/>
    <property type="match status" value="1"/>
</dbReference>
<dbReference type="Proteomes" id="UP000011083">
    <property type="component" value="Unassembled WGS sequence"/>
</dbReference>
<evidence type="ECO:0000256" key="2">
    <source>
        <dbReference type="ARBA" id="ARBA00006375"/>
    </source>
</evidence>
<dbReference type="Gene3D" id="1.50.40.10">
    <property type="entry name" value="Mitochondrial carrier domain"/>
    <property type="match status" value="1"/>
</dbReference>
<protein>
    <submittedName>
        <fullName evidence="10">Carrier superfamily protein</fullName>
    </submittedName>
</protein>
<dbReference type="GeneID" id="14913418"/>
<evidence type="ECO:0000256" key="9">
    <source>
        <dbReference type="RuleBase" id="RU000488"/>
    </source>
</evidence>
<evidence type="ECO:0000256" key="3">
    <source>
        <dbReference type="ARBA" id="ARBA00022448"/>
    </source>
</evidence>
<feature type="repeat" description="Solcar" evidence="8">
    <location>
        <begin position="1"/>
        <end position="81"/>
    </location>
</feature>
<evidence type="ECO:0000256" key="5">
    <source>
        <dbReference type="ARBA" id="ARBA00022737"/>
    </source>
</evidence>
<dbReference type="AlphaFoldDB" id="L8GJ96"/>